<dbReference type="RefSeq" id="WP_133391897.1">
    <property type="nucleotide sequence ID" value="NZ_SMUW01000037.1"/>
</dbReference>
<organism evidence="1 2">
    <name type="scientific">Algoriphagus formosus</name>
    <dbReference type="NCBI Taxonomy" id="2007308"/>
    <lineage>
        <taxon>Bacteria</taxon>
        <taxon>Pseudomonadati</taxon>
        <taxon>Bacteroidota</taxon>
        <taxon>Cytophagia</taxon>
        <taxon>Cytophagales</taxon>
        <taxon>Cyclobacteriaceae</taxon>
        <taxon>Algoriphagus</taxon>
    </lineage>
</organism>
<sequence>MDLNIIIGLLSGSLATLLIKEVFNQINRKVDFSRDLKKLTFERKLDKAEKAVSFYSTYLNTIIEMKKSYEVILKTLNEDKDLDISIVENIINQHSNNLTKLMKNSYPEANTAHLYFDLEDLEKWNESDISDLLENLSETKFKDNDIQFWLDIYNSHLEKGEKEKADFYWDKIEESLPSYSKSLQKVVDSLERNRNAVYQLIKTVKEQI</sequence>
<proteinExistence type="predicted"/>
<gene>
    <name evidence="1" type="ORF">E1898_17770</name>
</gene>
<evidence type="ECO:0000313" key="2">
    <source>
        <dbReference type="Proteomes" id="UP000295438"/>
    </source>
</evidence>
<keyword evidence="2" id="KW-1185">Reference proteome</keyword>
<name>A0A4R5US94_9BACT</name>
<evidence type="ECO:0000313" key="1">
    <source>
        <dbReference type="EMBL" id="TDK41826.1"/>
    </source>
</evidence>
<comment type="caution">
    <text evidence="1">The sequence shown here is derived from an EMBL/GenBank/DDBJ whole genome shotgun (WGS) entry which is preliminary data.</text>
</comment>
<reference evidence="1 2" key="1">
    <citation type="submission" date="2019-03" db="EMBL/GenBank/DDBJ databases">
        <title>Algoriphagus aquimaris sp. nov., isolated form marine sediment in Pohang, Korea.</title>
        <authorList>
            <person name="Kim J."/>
            <person name="Yoon S.-H."/>
            <person name="Lee S.-S."/>
        </authorList>
    </citation>
    <scope>NUCLEOTIDE SEQUENCE [LARGE SCALE GENOMIC DNA]</scope>
    <source>
        <strain evidence="1 2">F21</strain>
    </source>
</reference>
<dbReference type="Proteomes" id="UP000295438">
    <property type="component" value="Unassembled WGS sequence"/>
</dbReference>
<accession>A0A4R5US94</accession>
<dbReference type="AlphaFoldDB" id="A0A4R5US94"/>
<dbReference type="EMBL" id="SMUW01000037">
    <property type="protein sequence ID" value="TDK41826.1"/>
    <property type="molecule type" value="Genomic_DNA"/>
</dbReference>
<protein>
    <submittedName>
        <fullName evidence="1">Uncharacterized protein</fullName>
    </submittedName>
</protein>